<accession>A0AA95NH36</accession>
<dbReference type="PROSITE" id="PS51257">
    <property type="entry name" value="PROKAR_LIPOPROTEIN"/>
    <property type="match status" value="1"/>
</dbReference>
<keyword evidence="1" id="KW-0732">Signal</keyword>
<proteinExistence type="predicted"/>
<feature type="chain" id="PRO_5041698461" description="Lipoprotein" evidence="1">
    <location>
        <begin position="19"/>
        <end position="184"/>
    </location>
</feature>
<evidence type="ECO:0000313" key="3">
    <source>
        <dbReference type="Proteomes" id="UP001177769"/>
    </source>
</evidence>
<evidence type="ECO:0000313" key="2">
    <source>
        <dbReference type="EMBL" id="WIT12947.1"/>
    </source>
</evidence>
<gene>
    <name evidence="2" type="ORF">PFX98_04890</name>
</gene>
<dbReference type="Proteomes" id="UP001177769">
    <property type="component" value="Chromosome"/>
</dbReference>
<dbReference type="AlphaFoldDB" id="A0AA95NH36"/>
<dbReference type="KEGG" id="pais:PFX98_04890"/>
<sequence length="184" mass="19807">MQRRTSLLALLGAGLALAGCGTPADPEGMRLSVADGLQLRGWVPEALKQQVQLGQVLGGQPTGRLWGSKIGDEALRVALQESLKAAGMLAPQPQGGRYELRAALLALEQPAVAVGDARVALTMAYELLDKASGNKLYQRELRSVHVAEFGDAMLDQNERLRLANEGALRKNINAALRELLELRY</sequence>
<name>A0AA95NH36_9BURK</name>
<evidence type="ECO:0000256" key="1">
    <source>
        <dbReference type="SAM" id="SignalP"/>
    </source>
</evidence>
<feature type="signal peptide" evidence="1">
    <location>
        <begin position="1"/>
        <end position="18"/>
    </location>
</feature>
<protein>
    <recommendedName>
        <fullName evidence="4">Lipoprotein</fullName>
    </recommendedName>
</protein>
<dbReference type="EMBL" id="CP116346">
    <property type="protein sequence ID" value="WIT12947.1"/>
    <property type="molecule type" value="Genomic_DNA"/>
</dbReference>
<reference evidence="2" key="1">
    <citation type="submission" date="2023-01" db="EMBL/GenBank/DDBJ databases">
        <title>Whole genome sequence of Paucibacter sp. S2-9 isolated from pond sediment.</title>
        <authorList>
            <person name="Jung J.Y."/>
        </authorList>
    </citation>
    <scope>NUCLEOTIDE SEQUENCE</scope>
    <source>
        <strain evidence="2">S2-9</strain>
    </source>
</reference>
<organism evidence="2 3">
    <name type="scientific">Paucibacter sediminis</name>
    <dbReference type="NCBI Taxonomy" id="3019553"/>
    <lineage>
        <taxon>Bacteria</taxon>
        <taxon>Pseudomonadati</taxon>
        <taxon>Pseudomonadota</taxon>
        <taxon>Betaproteobacteria</taxon>
        <taxon>Burkholderiales</taxon>
        <taxon>Sphaerotilaceae</taxon>
        <taxon>Roseateles</taxon>
    </lineage>
</organism>
<keyword evidence="3" id="KW-1185">Reference proteome</keyword>
<evidence type="ECO:0008006" key="4">
    <source>
        <dbReference type="Google" id="ProtNLM"/>
    </source>
</evidence>
<dbReference type="RefSeq" id="WP_285234050.1">
    <property type="nucleotide sequence ID" value="NZ_CP116346.1"/>
</dbReference>